<keyword evidence="1" id="KW-0472">Membrane</keyword>
<organism evidence="2">
    <name type="scientific">Picea sitchensis</name>
    <name type="common">Sitka spruce</name>
    <name type="synonym">Pinus sitchensis</name>
    <dbReference type="NCBI Taxonomy" id="3332"/>
    <lineage>
        <taxon>Eukaryota</taxon>
        <taxon>Viridiplantae</taxon>
        <taxon>Streptophyta</taxon>
        <taxon>Embryophyta</taxon>
        <taxon>Tracheophyta</taxon>
        <taxon>Spermatophyta</taxon>
        <taxon>Pinopsida</taxon>
        <taxon>Pinidae</taxon>
        <taxon>Conifers I</taxon>
        <taxon>Pinales</taxon>
        <taxon>Pinaceae</taxon>
        <taxon>Picea</taxon>
    </lineage>
</organism>
<proteinExistence type="evidence at transcript level"/>
<evidence type="ECO:0000313" key="2">
    <source>
        <dbReference type="EMBL" id="ADE75606.1"/>
    </source>
</evidence>
<reference evidence="2" key="1">
    <citation type="submission" date="2010-04" db="EMBL/GenBank/DDBJ databases">
        <authorList>
            <person name="Reid K.E."/>
            <person name="Liao N."/>
            <person name="Chan S."/>
            <person name="Docking R."/>
            <person name="Taylor G."/>
            <person name="Moore R."/>
            <person name="Mayo M."/>
            <person name="Munro S."/>
            <person name="King J."/>
            <person name="Yanchuk A."/>
            <person name="Holt R."/>
            <person name="Jones S."/>
            <person name="Marra M."/>
            <person name="Ritland C.E."/>
            <person name="Ritland K."/>
            <person name="Bohlmann J."/>
        </authorList>
    </citation>
    <scope>NUCLEOTIDE SEQUENCE</scope>
    <source>
        <tissue evidence="2">Buds collected with no treatment. Collection October 2007</tissue>
    </source>
</reference>
<feature type="transmembrane region" description="Helical" evidence="1">
    <location>
        <begin position="20"/>
        <end position="43"/>
    </location>
</feature>
<dbReference type="AlphaFoldDB" id="D5A7T7"/>
<keyword evidence="1" id="KW-1133">Transmembrane helix</keyword>
<accession>D5A7T7</accession>
<evidence type="ECO:0000256" key="1">
    <source>
        <dbReference type="SAM" id="Phobius"/>
    </source>
</evidence>
<protein>
    <submittedName>
        <fullName evidence="2">Uncharacterized protein</fullName>
    </submittedName>
</protein>
<keyword evidence="1" id="KW-0812">Transmembrane</keyword>
<sequence>MREQILQRIPRHLPNGFYKINVISTLPPLLLLFIPVVGGTATMHSCRYKPSCRGWDTEDF</sequence>
<dbReference type="EMBL" id="BT122215">
    <property type="protein sequence ID" value="ADE75606.1"/>
    <property type="molecule type" value="mRNA"/>
</dbReference>
<name>D5A7T7_PICSI</name>